<evidence type="ECO:0000256" key="1">
    <source>
        <dbReference type="SAM" id="MobiDB-lite"/>
    </source>
</evidence>
<name>A0ABQ9HAL6_9NEOP</name>
<comment type="caution">
    <text evidence="2">The sequence shown here is derived from an EMBL/GenBank/DDBJ whole genome shotgun (WGS) entry which is preliminary data.</text>
</comment>
<evidence type="ECO:0000313" key="3">
    <source>
        <dbReference type="Proteomes" id="UP001159363"/>
    </source>
</evidence>
<evidence type="ECO:0000313" key="2">
    <source>
        <dbReference type="EMBL" id="KAJ8881317.1"/>
    </source>
</evidence>
<gene>
    <name evidence="2" type="ORF">PR048_017798</name>
</gene>
<feature type="compositionally biased region" description="Basic and acidic residues" evidence="1">
    <location>
        <begin position="1"/>
        <end position="11"/>
    </location>
</feature>
<feature type="region of interest" description="Disordered" evidence="1">
    <location>
        <begin position="1"/>
        <end position="20"/>
    </location>
</feature>
<protein>
    <recommendedName>
        <fullName evidence="4">CST complex subunit CTC1</fullName>
    </recommendedName>
</protein>
<dbReference type="Proteomes" id="UP001159363">
    <property type="component" value="Chromosome 5"/>
</dbReference>
<organism evidence="2 3">
    <name type="scientific">Dryococelus australis</name>
    <dbReference type="NCBI Taxonomy" id="614101"/>
    <lineage>
        <taxon>Eukaryota</taxon>
        <taxon>Metazoa</taxon>
        <taxon>Ecdysozoa</taxon>
        <taxon>Arthropoda</taxon>
        <taxon>Hexapoda</taxon>
        <taxon>Insecta</taxon>
        <taxon>Pterygota</taxon>
        <taxon>Neoptera</taxon>
        <taxon>Polyneoptera</taxon>
        <taxon>Phasmatodea</taxon>
        <taxon>Verophasmatodea</taxon>
        <taxon>Anareolatae</taxon>
        <taxon>Phasmatidae</taxon>
        <taxon>Eurycanthinae</taxon>
        <taxon>Dryococelus</taxon>
    </lineage>
</organism>
<keyword evidence="3" id="KW-1185">Reference proteome</keyword>
<proteinExistence type="predicted"/>
<accession>A0ABQ9HAL6</accession>
<reference evidence="2 3" key="1">
    <citation type="submission" date="2023-02" db="EMBL/GenBank/DDBJ databases">
        <title>LHISI_Scaffold_Assembly.</title>
        <authorList>
            <person name="Stuart O.P."/>
            <person name="Cleave R."/>
            <person name="Magrath M.J.L."/>
            <person name="Mikheyev A.S."/>
        </authorList>
    </citation>
    <scope>NUCLEOTIDE SEQUENCE [LARGE SCALE GENOMIC DNA]</scope>
    <source>
        <strain evidence="2">Daus_M_001</strain>
        <tissue evidence="2">Leg muscle</tissue>
    </source>
</reference>
<dbReference type="EMBL" id="JARBHB010000006">
    <property type="protein sequence ID" value="KAJ8881317.1"/>
    <property type="molecule type" value="Genomic_DNA"/>
</dbReference>
<evidence type="ECO:0008006" key="4">
    <source>
        <dbReference type="Google" id="ProtNLM"/>
    </source>
</evidence>
<sequence length="1242" mass="138429">MDGRGAPEKPIGRRRQQVPHPPCAWAHVDRLCRGDSQPRHEINAGAAPFYHRVRAWPHWKRRDKTSSGDTMFSNVSGHIEREKTRRTTCRQILRRSPRSLLESQSVASRVSDTSNMDADKCHAYENVLVRHACKCCKQMGFLQTHVNTKRCIHSATHFVKLGPTDASETSLETENADNTDNSHFTGEENDSILILKRFGLPWQADVTEETIIAHASDIVCGQLAHSTMTVSSWGRLVRPGGDRGTAVGVGLRVCLNASQQKTYVCASVRTSKRDLKPSLNMSDVAAYSVISTHTRHQNGITIQQYLGMPFANQRQRLACSPPNMENLVQFPAGTLPDFRMWRIVPDDAAVGGDPSPIHSGVAPYSFHFILIGSQDLAVKSRPNLYTHAHGPNYFIRALSSEVLILRREWRRTQARHASKENSPGASLAPGIVLMSYSADGTTPEGARGTRVAGSEVERESMCPVMQDLQCHEEFVPTVRHDVTARPYPPSPFTIPRQFPSDKYSVAFRQNPRMASNMLSRRPNGPTSDESSNRIYFARGCICRGDLAPHWLMKNFHRYRDYFVDHRVIVNPASHRSQHRVELTVCAARVHVLFCLLNASSYYVGYVDRCLTVVLLAFFSFRSTNISCKYEKNRPISIEIRLRSHLSELNITKNPTRHLNNMWCEYGLNRSSGLSMMIRTTPGVKIIFYQFGAVMRGWGKREIPEKTHGPTASSGTIPTCENPVTRAGIDPVQFRRLPDTLGFSRKLLTDVVVGTGNDVANLFSSPAHGLSSDLPVANTTVIDMVDGDEHVCLRLNVQYIHPLTAATEDSVAWALMLAECPQSWRLRYLGMSENSLVLPRCGSVAFISGSWRSPISCVSCARAFPYPPEPMACHGHIRIGGMASDTAERRPRLLQPCDATPLEHVQLFKTLGTLRCLLLPTQSECGVQTARTTVEVAVNPTSRKPFTRAFANGVSCLHGCLVRILGTPFARDHVRVISLETEDMLLFDWANRNKVLRYQTSMIRRQTLQALEQKRFGVQLILKSFREKHLSLHITRSVVMTVRIHHAKCSSSASLKLSSPRCLRPPKPLHYLRLSNSISCVHGCLLGTPVAHGARLRNNLAVGTAGFLGRPSRPASHGERRIPPICIALKSAWHNATWPDSLAGRGDSCLPAFGNASPDCGHFTSYQYRLAVKVSVMKTNGDRVSYELPPHAMTLGRLDVCDDKPSIFHTLTPHTDVLVVAIKTKADSSLKTTRYHSTWPHIS</sequence>